<reference evidence="2 3" key="1">
    <citation type="submission" date="2024-06" db="EMBL/GenBank/DDBJ databases">
        <title>A chromosome level genome sequence of Diviner's sage (Salvia divinorum).</title>
        <authorList>
            <person name="Ford S.A."/>
            <person name="Ro D.-K."/>
            <person name="Ness R.W."/>
            <person name="Phillips M.A."/>
        </authorList>
    </citation>
    <scope>NUCLEOTIDE SEQUENCE [LARGE SCALE GENOMIC DNA]</scope>
    <source>
        <strain evidence="2">SAF-2024a</strain>
        <tissue evidence="2">Leaf</tissue>
    </source>
</reference>
<dbReference type="Pfam" id="PF21235">
    <property type="entry name" value="UBA_ARI1"/>
    <property type="match status" value="1"/>
</dbReference>
<dbReference type="InterPro" id="IPR048962">
    <property type="entry name" value="ARIH1-like_UBL"/>
</dbReference>
<evidence type="ECO:0000313" key="2">
    <source>
        <dbReference type="EMBL" id="KAL1535259.1"/>
    </source>
</evidence>
<dbReference type="EMBL" id="JBEAFC010000012">
    <property type="protein sequence ID" value="KAL1535259.1"/>
    <property type="molecule type" value="Genomic_DNA"/>
</dbReference>
<dbReference type="Proteomes" id="UP001567538">
    <property type="component" value="Unassembled WGS sequence"/>
</dbReference>
<dbReference type="AlphaFoldDB" id="A0ABD1FTV0"/>
<feature type="domain" description="E3 ubiquitin-protein ligase ARIH1-like UBA-like" evidence="1">
    <location>
        <begin position="35"/>
        <end position="73"/>
    </location>
</feature>
<sequence length="107" mass="12620">MPFIFMFPPSLLRNSPLYVLQKNYTILKEEDIQERQFEDITKISTVLSIPREAACILLWRYNWSVNNVHEEWFADEENVRRAVGILETPAVKALNFREVSCGICFEH</sequence>
<dbReference type="EC" id="2.3.2.31" evidence="2"/>
<evidence type="ECO:0000259" key="1">
    <source>
        <dbReference type="Pfam" id="PF21235"/>
    </source>
</evidence>
<dbReference type="GO" id="GO:0061630">
    <property type="term" value="F:ubiquitin protein ligase activity"/>
    <property type="evidence" value="ECO:0007669"/>
    <property type="project" value="UniProtKB-EC"/>
</dbReference>
<keyword evidence="2" id="KW-0012">Acyltransferase</keyword>
<gene>
    <name evidence="2" type="ORF">AAHA92_31339</name>
</gene>
<comment type="caution">
    <text evidence="2">The sequence shown here is derived from an EMBL/GenBank/DDBJ whole genome shotgun (WGS) entry which is preliminary data.</text>
</comment>
<keyword evidence="3" id="KW-1185">Reference proteome</keyword>
<accession>A0ABD1FTV0</accession>
<protein>
    <submittedName>
        <fullName evidence="2">RBR-type E3 ubiquitin transferase</fullName>
        <ecNumber evidence="2">2.3.2.31</ecNumber>
    </submittedName>
</protein>
<keyword evidence="2" id="KW-0808">Transferase</keyword>
<evidence type="ECO:0000313" key="3">
    <source>
        <dbReference type="Proteomes" id="UP001567538"/>
    </source>
</evidence>
<name>A0ABD1FTV0_SALDI</name>
<organism evidence="2 3">
    <name type="scientific">Salvia divinorum</name>
    <name type="common">Maria pastora</name>
    <name type="synonym">Diviner's sage</name>
    <dbReference type="NCBI Taxonomy" id="28513"/>
    <lineage>
        <taxon>Eukaryota</taxon>
        <taxon>Viridiplantae</taxon>
        <taxon>Streptophyta</taxon>
        <taxon>Embryophyta</taxon>
        <taxon>Tracheophyta</taxon>
        <taxon>Spermatophyta</taxon>
        <taxon>Magnoliopsida</taxon>
        <taxon>eudicotyledons</taxon>
        <taxon>Gunneridae</taxon>
        <taxon>Pentapetalae</taxon>
        <taxon>asterids</taxon>
        <taxon>lamiids</taxon>
        <taxon>Lamiales</taxon>
        <taxon>Lamiaceae</taxon>
        <taxon>Nepetoideae</taxon>
        <taxon>Mentheae</taxon>
        <taxon>Salviinae</taxon>
        <taxon>Salvia</taxon>
        <taxon>Salvia subgen. Calosphace</taxon>
    </lineage>
</organism>
<proteinExistence type="predicted"/>